<dbReference type="PROSITE" id="PS50097">
    <property type="entry name" value="BTB"/>
    <property type="match status" value="1"/>
</dbReference>
<dbReference type="EMBL" id="RWGY01000005">
    <property type="protein sequence ID" value="TVU42592.1"/>
    <property type="molecule type" value="Genomic_DNA"/>
</dbReference>
<evidence type="ECO:0000313" key="5">
    <source>
        <dbReference type="EMBL" id="TVU42592.1"/>
    </source>
</evidence>
<dbReference type="InterPro" id="IPR056423">
    <property type="entry name" value="BACK_BPM_SPOP"/>
</dbReference>
<dbReference type="SUPFAM" id="SSF49599">
    <property type="entry name" value="TRAF domain-like"/>
    <property type="match status" value="1"/>
</dbReference>
<name>A0A5J9W1I0_9POAL</name>
<evidence type="ECO:0000259" key="4">
    <source>
        <dbReference type="PROSITE" id="PS50144"/>
    </source>
</evidence>
<dbReference type="InterPro" id="IPR045005">
    <property type="entry name" value="BPM1-6"/>
</dbReference>
<dbReference type="AlphaFoldDB" id="A0A5J9W1I0"/>
<dbReference type="Pfam" id="PF00651">
    <property type="entry name" value="BTB"/>
    <property type="match status" value="1"/>
</dbReference>
<dbReference type="InterPro" id="IPR008974">
    <property type="entry name" value="TRAF-like"/>
</dbReference>
<reference evidence="5 6" key="1">
    <citation type="journal article" date="2019" name="Sci. Rep.">
        <title>A high-quality genome of Eragrostis curvula grass provides insights into Poaceae evolution and supports new strategies to enhance forage quality.</title>
        <authorList>
            <person name="Carballo J."/>
            <person name="Santos B.A.C.M."/>
            <person name="Zappacosta D."/>
            <person name="Garbus I."/>
            <person name="Selva J.P."/>
            <person name="Gallo C.A."/>
            <person name="Diaz A."/>
            <person name="Albertini E."/>
            <person name="Caccamo M."/>
            <person name="Echenique V."/>
        </authorList>
    </citation>
    <scope>NUCLEOTIDE SEQUENCE [LARGE SCALE GENOMIC DNA]</scope>
    <source>
        <strain evidence="6">cv. Victoria</strain>
        <tissue evidence="5">Leaf</tissue>
    </source>
</reference>
<dbReference type="PROSITE" id="PS50144">
    <property type="entry name" value="MATH"/>
    <property type="match status" value="1"/>
</dbReference>
<dbReference type="Pfam" id="PF24570">
    <property type="entry name" value="BACK_BPM_SPOP"/>
    <property type="match status" value="1"/>
</dbReference>
<dbReference type="Gene3D" id="2.60.210.10">
    <property type="entry name" value="Apoptosis, Tumor Necrosis Factor Receptor Associated Protein 2, Chain A"/>
    <property type="match status" value="1"/>
</dbReference>
<feature type="domain" description="BTB" evidence="3">
    <location>
        <begin position="181"/>
        <end position="248"/>
    </location>
</feature>
<dbReference type="CDD" id="cd00121">
    <property type="entry name" value="MATH"/>
    <property type="match status" value="1"/>
</dbReference>
<dbReference type="CDD" id="cd18280">
    <property type="entry name" value="BTB_POZ_BPM_plant"/>
    <property type="match status" value="1"/>
</dbReference>
<dbReference type="Gene3D" id="3.30.710.10">
    <property type="entry name" value="Potassium Channel Kv1.1, Chain A"/>
    <property type="match status" value="1"/>
</dbReference>
<accession>A0A5J9W1I0</accession>
<comment type="pathway">
    <text evidence="1">Protein modification; protein ubiquitination.</text>
</comment>
<gene>
    <name evidence="5" type="ORF">EJB05_09010</name>
</gene>
<dbReference type="Proteomes" id="UP000324897">
    <property type="component" value="Unassembled WGS sequence"/>
</dbReference>
<dbReference type="InterPro" id="IPR011333">
    <property type="entry name" value="SKP1/BTB/POZ_sf"/>
</dbReference>
<dbReference type="SMART" id="SM00061">
    <property type="entry name" value="MATH"/>
    <property type="match status" value="1"/>
</dbReference>
<dbReference type="SMART" id="SM00225">
    <property type="entry name" value="BTB"/>
    <property type="match status" value="1"/>
</dbReference>
<feature type="domain" description="MATH" evidence="4">
    <location>
        <begin position="14"/>
        <end position="143"/>
    </location>
</feature>
<dbReference type="GO" id="GO:0016567">
    <property type="term" value="P:protein ubiquitination"/>
    <property type="evidence" value="ECO:0007669"/>
    <property type="project" value="InterPro"/>
</dbReference>
<evidence type="ECO:0000259" key="3">
    <source>
        <dbReference type="PROSITE" id="PS50097"/>
    </source>
</evidence>
<dbReference type="InterPro" id="IPR000210">
    <property type="entry name" value="BTB/POZ_dom"/>
</dbReference>
<evidence type="ECO:0000313" key="6">
    <source>
        <dbReference type="Proteomes" id="UP000324897"/>
    </source>
</evidence>
<evidence type="ECO:0000256" key="1">
    <source>
        <dbReference type="ARBA" id="ARBA00004906"/>
    </source>
</evidence>
<dbReference type="InterPro" id="IPR002083">
    <property type="entry name" value="MATH/TRAF_dom"/>
</dbReference>
<evidence type="ECO:0000256" key="2">
    <source>
        <dbReference type="ARBA" id="ARBA00010846"/>
    </source>
</evidence>
<protein>
    <recommendedName>
        <fullName evidence="7">BTB domain-containing protein</fullName>
    </recommendedName>
</protein>
<dbReference type="PANTHER" id="PTHR26379:SF438">
    <property type="entry name" value="OS08G0128700 PROTEIN"/>
    <property type="match status" value="1"/>
</dbReference>
<organism evidence="5 6">
    <name type="scientific">Eragrostis curvula</name>
    <name type="common">weeping love grass</name>
    <dbReference type="NCBI Taxonomy" id="38414"/>
    <lineage>
        <taxon>Eukaryota</taxon>
        <taxon>Viridiplantae</taxon>
        <taxon>Streptophyta</taxon>
        <taxon>Embryophyta</taxon>
        <taxon>Tracheophyta</taxon>
        <taxon>Spermatophyta</taxon>
        <taxon>Magnoliopsida</taxon>
        <taxon>Liliopsida</taxon>
        <taxon>Poales</taxon>
        <taxon>Poaceae</taxon>
        <taxon>PACMAD clade</taxon>
        <taxon>Chloridoideae</taxon>
        <taxon>Eragrostideae</taxon>
        <taxon>Eragrostidinae</taxon>
        <taxon>Eragrostis</taxon>
    </lineage>
</organism>
<keyword evidence="6" id="KW-1185">Reference proteome</keyword>
<sequence length="352" mass="39770">MLTTMSTCTEDTEQGKHVFRIFDYSKHRGIGIGEFIKSGTFSIGGHNWAVRFYPDGLADSTKNYISIYLELLDKDTKVRASCDIMLVNQTTGQPTFVSKTELKIFNSSDKSRFAPQSSQFMNRSELEASPYLRNDRLTIHCSVTVWKKPHVSNTKPVNQIVAPPSDIAKHFGTLLDAQEGADVTFSVGDESFTAHRIVLAARSPVFKAELYGPMREARSDRITIDDMQPAVFRSLMHFIYTDSLPKMDDLMDAHHCDMIQHLLVAADRYAMDRLKLVCQSILCNNLNVETVSSTLALAFQHNCERLKDMCIYFITSSNVMDELVETAGYENLKTTCPSALADAFEKTMRRKR</sequence>
<dbReference type="OrthoDB" id="6359816at2759"/>
<dbReference type="Pfam" id="PF22486">
    <property type="entry name" value="MATH_2"/>
    <property type="match status" value="1"/>
</dbReference>
<evidence type="ECO:0008006" key="7">
    <source>
        <dbReference type="Google" id="ProtNLM"/>
    </source>
</evidence>
<comment type="similarity">
    <text evidence="2">Belongs to the Tdpoz family.</text>
</comment>
<dbReference type="PANTHER" id="PTHR26379">
    <property type="entry name" value="BTB/POZ AND MATH DOMAIN-CONTAINING PROTEIN 1"/>
    <property type="match status" value="1"/>
</dbReference>
<proteinExistence type="inferred from homology"/>
<comment type="caution">
    <text evidence="5">The sequence shown here is derived from an EMBL/GenBank/DDBJ whole genome shotgun (WGS) entry which is preliminary data.</text>
</comment>
<dbReference type="SUPFAM" id="SSF54695">
    <property type="entry name" value="POZ domain"/>
    <property type="match status" value="1"/>
</dbReference>
<feature type="non-terminal residue" evidence="5">
    <location>
        <position position="1"/>
    </location>
</feature>
<dbReference type="Gene3D" id="1.25.40.420">
    <property type="match status" value="1"/>
</dbReference>
<dbReference type="Gramene" id="TVU42592">
    <property type="protein sequence ID" value="TVU42592"/>
    <property type="gene ID" value="EJB05_09010"/>
</dbReference>